<keyword evidence="5 7" id="KW-1133">Transmembrane helix</keyword>
<dbReference type="InterPro" id="IPR036259">
    <property type="entry name" value="MFS_trans_sf"/>
</dbReference>
<keyword evidence="9" id="KW-1185">Reference proteome</keyword>
<feature type="transmembrane region" description="Helical" evidence="7">
    <location>
        <begin position="73"/>
        <end position="94"/>
    </location>
</feature>
<dbReference type="EMBL" id="CP003805">
    <property type="protein sequence ID" value="AGF48473.1"/>
    <property type="molecule type" value="Genomic_DNA"/>
</dbReference>
<dbReference type="PANTHER" id="PTHR43266">
    <property type="entry name" value="MACROLIDE-EFFLUX PROTEIN"/>
    <property type="match status" value="1"/>
</dbReference>
<dbReference type="KEGG" id="kon:CONE_0737"/>
<keyword evidence="3" id="KW-1003">Cell membrane</keyword>
<sequence>MKNQFYIIMAAQALSSLADNALFIAAISMILENSGPEWAIPFMKWFFALAYVVLAPFAGTLSDRFPKGQVMLVANFIKLSGCFIMLFCNFLSNLNSINCFIIIISYGLVGIGAAIYSPAKYGIVTEILDPESLVKGNSWIEGLTVLSIILGTCLGSYLLSSKISYYLLLNHSVFKFATSKSEAAILVILLIYLLSAIFNILITKTNIKYPESSINFNNLTINFYKNVSTLWKDKIGKISLSVTTIFWGVSASLQIIVIEWSQQHLEYSLDQTYALIGTVAIGTIIGAIIVAKIVILKKALYVLPIGIIIGLIMLLMPLINKLSHAYILLLAIGTLSGFFVVPLNAILQHRGRILLSAGNSIAVQNFNEQLNVLLMVSIYTLLSWMQVKIDTIIVIYSLLVIISMSLFTYWNHRNISYRNM</sequence>
<dbReference type="GO" id="GO:0022857">
    <property type="term" value="F:transmembrane transporter activity"/>
    <property type="evidence" value="ECO:0007669"/>
    <property type="project" value="InterPro"/>
</dbReference>
<evidence type="ECO:0000256" key="5">
    <source>
        <dbReference type="ARBA" id="ARBA00022989"/>
    </source>
</evidence>
<feature type="transmembrane region" description="Helical" evidence="7">
    <location>
        <begin position="42"/>
        <end position="61"/>
    </location>
</feature>
<feature type="transmembrane region" description="Helical" evidence="7">
    <location>
        <begin position="368"/>
        <end position="387"/>
    </location>
</feature>
<evidence type="ECO:0000313" key="9">
    <source>
        <dbReference type="Proteomes" id="UP000011541"/>
    </source>
</evidence>
<keyword evidence="2" id="KW-0813">Transport</keyword>
<dbReference type="NCBIfam" id="NF008397">
    <property type="entry name" value="PRK11195.1"/>
    <property type="match status" value="1"/>
</dbReference>
<dbReference type="SUPFAM" id="SSF103473">
    <property type="entry name" value="MFS general substrate transporter"/>
    <property type="match status" value="1"/>
</dbReference>
<dbReference type="GO" id="GO:0005886">
    <property type="term" value="C:plasma membrane"/>
    <property type="evidence" value="ECO:0007669"/>
    <property type="project" value="UniProtKB-SubCell"/>
</dbReference>
<evidence type="ECO:0000313" key="8">
    <source>
        <dbReference type="EMBL" id="AGF48473.1"/>
    </source>
</evidence>
<dbReference type="Proteomes" id="UP000011541">
    <property type="component" value="Chromosome"/>
</dbReference>
<comment type="subcellular location">
    <subcellularLocation>
        <location evidence="1">Cell membrane</location>
        <topology evidence="1">Multi-pass membrane protein</topology>
    </subcellularLocation>
</comment>
<evidence type="ECO:0000256" key="6">
    <source>
        <dbReference type="ARBA" id="ARBA00023136"/>
    </source>
</evidence>
<keyword evidence="6 7" id="KW-0472">Membrane</keyword>
<feature type="transmembrane region" description="Helical" evidence="7">
    <location>
        <begin position="7"/>
        <end position="30"/>
    </location>
</feature>
<dbReference type="Gene3D" id="1.20.1250.20">
    <property type="entry name" value="MFS general substrate transporter like domains"/>
    <property type="match status" value="1"/>
</dbReference>
<dbReference type="AlphaFoldDB" id="M1L797"/>
<dbReference type="STRING" id="1208920.CONE_0737"/>
<feature type="transmembrane region" description="Helical" evidence="7">
    <location>
        <begin position="393"/>
        <end position="410"/>
    </location>
</feature>
<dbReference type="Pfam" id="PF07690">
    <property type="entry name" value="MFS_1"/>
    <property type="match status" value="1"/>
</dbReference>
<feature type="transmembrane region" description="Helical" evidence="7">
    <location>
        <begin position="272"/>
        <end position="293"/>
    </location>
</feature>
<evidence type="ECO:0000256" key="4">
    <source>
        <dbReference type="ARBA" id="ARBA00022692"/>
    </source>
</evidence>
<dbReference type="PATRIC" id="fig|1208920.3.peg.463"/>
<feature type="transmembrane region" description="Helical" evidence="7">
    <location>
        <begin position="325"/>
        <end position="347"/>
    </location>
</feature>
<dbReference type="PANTHER" id="PTHR43266:SF2">
    <property type="entry name" value="MAJOR FACILITATOR SUPERFAMILY (MFS) PROFILE DOMAIN-CONTAINING PROTEIN"/>
    <property type="match status" value="1"/>
</dbReference>
<evidence type="ECO:0000256" key="2">
    <source>
        <dbReference type="ARBA" id="ARBA00022448"/>
    </source>
</evidence>
<dbReference type="OrthoDB" id="9803968at2"/>
<evidence type="ECO:0000256" key="7">
    <source>
        <dbReference type="SAM" id="Phobius"/>
    </source>
</evidence>
<keyword evidence="4 7" id="KW-0812">Transmembrane</keyword>
<reference evidence="8 9" key="1">
    <citation type="journal article" date="2013" name="Genome Biol. Evol.">
        <title>Genome evolution and phylogenomic analysis of candidatus kinetoplastibacterium, the betaproteobacterial endosymbionts of strigomonas and angomonas.</title>
        <authorList>
            <person name="Alves J.M."/>
            <person name="Serrano M.G."/>
            <person name="Maia da Silva F."/>
            <person name="Voegtly L.J."/>
            <person name="Matveyev A.V."/>
            <person name="Teixeira M.M."/>
            <person name="Camargo E.P."/>
            <person name="Buck G.A."/>
        </authorList>
    </citation>
    <scope>NUCLEOTIDE SEQUENCE [LARGE SCALE GENOMIC DNA]</scope>
    <source>
        <strain evidence="8 9">TCC290E</strain>
    </source>
</reference>
<dbReference type="InterPro" id="IPR011701">
    <property type="entry name" value="MFS"/>
</dbReference>
<evidence type="ECO:0000256" key="1">
    <source>
        <dbReference type="ARBA" id="ARBA00004651"/>
    </source>
</evidence>
<feature type="transmembrane region" description="Helical" evidence="7">
    <location>
        <begin position="100"/>
        <end position="119"/>
    </location>
</feature>
<accession>M1L797</accession>
<dbReference type="eggNOG" id="COG2814">
    <property type="taxonomic scope" value="Bacteria"/>
</dbReference>
<name>M1L797_9PROT</name>
<feature type="transmembrane region" description="Helical" evidence="7">
    <location>
        <begin position="300"/>
        <end position="319"/>
    </location>
</feature>
<dbReference type="HOGENOM" id="CLU_047399_0_0_4"/>
<feature type="transmembrane region" description="Helical" evidence="7">
    <location>
        <begin position="238"/>
        <end position="260"/>
    </location>
</feature>
<proteinExistence type="predicted"/>
<protein>
    <submittedName>
        <fullName evidence="8">Lysophospholipid transporter LplT</fullName>
    </submittedName>
</protein>
<gene>
    <name evidence="8" type="ORF">CONE_0737</name>
</gene>
<feature type="transmembrane region" description="Helical" evidence="7">
    <location>
        <begin position="139"/>
        <end position="159"/>
    </location>
</feature>
<organism evidence="8 9">
    <name type="scientific">Candidatus Kinetoplastidibacterium stringomonadis TCC290E</name>
    <dbReference type="NCBI Taxonomy" id="1208920"/>
    <lineage>
        <taxon>Bacteria</taxon>
        <taxon>Pseudomonadati</taxon>
        <taxon>Pseudomonadota</taxon>
        <taxon>Betaproteobacteria</taxon>
        <taxon>Candidatus Kinetoplastidibacterium</taxon>
    </lineage>
</organism>
<feature type="transmembrane region" description="Helical" evidence="7">
    <location>
        <begin position="183"/>
        <end position="202"/>
    </location>
</feature>
<evidence type="ECO:0000256" key="3">
    <source>
        <dbReference type="ARBA" id="ARBA00022475"/>
    </source>
</evidence>
<dbReference type="RefSeq" id="WP_015397159.1">
    <property type="nucleotide sequence ID" value="NC_020299.1"/>
</dbReference>